<evidence type="ECO:0000313" key="1">
    <source>
        <dbReference type="Ensembl" id="ENSSCAP00000016243.1"/>
    </source>
</evidence>
<dbReference type="Proteomes" id="UP000694409">
    <property type="component" value="Unassembled WGS sequence"/>
</dbReference>
<reference evidence="1" key="2">
    <citation type="submission" date="2025-09" db="UniProtKB">
        <authorList>
            <consortium name="Ensembl"/>
        </authorList>
    </citation>
    <scope>IDENTIFICATION</scope>
</reference>
<dbReference type="Ensembl" id="ENSSCAT00000018210.1">
    <property type="protein sequence ID" value="ENSSCAP00000016243.1"/>
    <property type="gene ID" value="ENSSCAG00000011893.1"/>
</dbReference>
<evidence type="ECO:0000313" key="2">
    <source>
        <dbReference type="Proteomes" id="UP000694409"/>
    </source>
</evidence>
<accession>A0A8C9NBA9</accession>
<protein>
    <submittedName>
        <fullName evidence="1">Uncharacterized protein</fullName>
    </submittedName>
</protein>
<proteinExistence type="predicted"/>
<dbReference type="AlphaFoldDB" id="A0A8C9NBA9"/>
<organism evidence="1 2">
    <name type="scientific">Serinus canaria</name>
    <name type="common">Island canary</name>
    <name type="synonym">Fringilla canaria</name>
    <dbReference type="NCBI Taxonomy" id="9135"/>
    <lineage>
        <taxon>Eukaryota</taxon>
        <taxon>Metazoa</taxon>
        <taxon>Chordata</taxon>
        <taxon>Craniata</taxon>
        <taxon>Vertebrata</taxon>
        <taxon>Euteleostomi</taxon>
        <taxon>Archelosauria</taxon>
        <taxon>Archosauria</taxon>
        <taxon>Dinosauria</taxon>
        <taxon>Saurischia</taxon>
        <taxon>Theropoda</taxon>
        <taxon>Coelurosauria</taxon>
        <taxon>Aves</taxon>
        <taxon>Neognathae</taxon>
        <taxon>Neoaves</taxon>
        <taxon>Telluraves</taxon>
        <taxon>Australaves</taxon>
        <taxon>Passeriformes</taxon>
        <taxon>Passeroidea</taxon>
        <taxon>Fringillidae</taxon>
        <taxon>Carduelinae</taxon>
        <taxon>Serinus</taxon>
    </lineage>
</organism>
<reference evidence="1" key="1">
    <citation type="submission" date="2025-08" db="UniProtKB">
        <authorList>
            <consortium name="Ensembl"/>
        </authorList>
    </citation>
    <scope>IDENTIFICATION</scope>
</reference>
<sequence length="116" mass="11770">RGSPAGGWVDTGLGNHPAGRCLCQVCAAGGSQVVTVVCVTSKTANQGGRSCLCSVLWDMSVLSQLIKGSLTVRAEMCTVNSCAAVSSGEGGLHICAGNTTLFSAETWPGNTKESYS</sequence>
<keyword evidence="2" id="KW-1185">Reference proteome</keyword>
<name>A0A8C9NBA9_SERCA</name>